<organism evidence="2 3">
    <name type="scientific">Protopolystoma xenopodis</name>
    <dbReference type="NCBI Taxonomy" id="117903"/>
    <lineage>
        <taxon>Eukaryota</taxon>
        <taxon>Metazoa</taxon>
        <taxon>Spiralia</taxon>
        <taxon>Lophotrochozoa</taxon>
        <taxon>Platyhelminthes</taxon>
        <taxon>Monogenea</taxon>
        <taxon>Polyopisthocotylea</taxon>
        <taxon>Polystomatidea</taxon>
        <taxon>Polystomatidae</taxon>
        <taxon>Protopolystoma</taxon>
    </lineage>
</organism>
<sequence>MSGVGWAAGGVRKRQTRLKPDPGQTSIPGPGCLGAAGGLSLGLVAGRFSPVQLPSSPAGLTNASTPTPMLTGLTPVPPPAGLPLSQQPLQMGLVVTTTSTTMTTTTQFSQSQLPVSWLNGPAVCGPGLSNSIGSSPMLCSVAGSTWTPTLPPGPGPSKNRPSPLITGLGGAGLGCGIAGNVSSRKVGPKRADGHLNRQLGTNRLC</sequence>
<feature type="region of interest" description="Disordered" evidence="1">
    <location>
        <begin position="1"/>
        <end position="29"/>
    </location>
</feature>
<evidence type="ECO:0000256" key="1">
    <source>
        <dbReference type="SAM" id="MobiDB-lite"/>
    </source>
</evidence>
<feature type="region of interest" description="Disordered" evidence="1">
    <location>
        <begin position="184"/>
        <end position="205"/>
    </location>
</feature>
<keyword evidence="3" id="KW-1185">Reference proteome</keyword>
<dbReference type="EMBL" id="CAAALY010249609">
    <property type="protein sequence ID" value="VEL35341.1"/>
    <property type="molecule type" value="Genomic_DNA"/>
</dbReference>
<evidence type="ECO:0000313" key="2">
    <source>
        <dbReference type="EMBL" id="VEL35341.1"/>
    </source>
</evidence>
<protein>
    <submittedName>
        <fullName evidence="2">Uncharacterized protein</fullName>
    </submittedName>
</protein>
<accession>A0A3S5AYD8</accession>
<gene>
    <name evidence="2" type="ORF">PXEA_LOCUS28781</name>
</gene>
<name>A0A3S5AYD8_9PLAT</name>
<proteinExistence type="predicted"/>
<comment type="caution">
    <text evidence="2">The sequence shown here is derived from an EMBL/GenBank/DDBJ whole genome shotgun (WGS) entry which is preliminary data.</text>
</comment>
<dbReference type="Proteomes" id="UP000784294">
    <property type="component" value="Unassembled WGS sequence"/>
</dbReference>
<evidence type="ECO:0000313" key="3">
    <source>
        <dbReference type="Proteomes" id="UP000784294"/>
    </source>
</evidence>
<reference evidence="2" key="1">
    <citation type="submission" date="2018-11" db="EMBL/GenBank/DDBJ databases">
        <authorList>
            <consortium name="Pathogen Informatics"/>
        </authorList>
    </citation>
    <scope>NUCLEOTIDE SEQUENCE</scope>
</reference>
<dbReference type="AlphaFoldDB" id="A0A3S5AYD8"/>